<reference evidence="1" key="1">
    <citation type="submission" date="2021-06" db="EMBL/GenBank/DDBJ databases">
        <authorList>
            <person name="Kallberg Y."/>
            <person name="Tangrot J."/>
            <person name="Rosling A."/>
        </authorList>
    </citation>
    <scope>NUCLEOTIDE SEQUENCE</scope>
    <source>
        <strain evidence="1">MA461A</strain>
    </source>
</reference>
<gene>
    <name evidence="1" type="ORF">RPERSI_LOCUS17599</name>
</gene>
<organism evidence="1 2">
    <name type="scientific">Racocetra persica</name>
    <dbReference type="NCBI Taxonomy" id="160502"/>
    <lineage>
        <taxon>Eukaryota</taxon>
        <taxon>Fungi</taxon>
        <taxon>Fungi incertae sedis</taxon>
        <taxon>Mucoromycota</taxon>
        <taxon>Glomeromycotina</taxon>
        <taxon>Glomeromycetes</taxon>
        <taxon>Diversisporales</taxon>
        <taxon>Gigasporaceae</taxon>
        <taxon>Racocetra</taxon>
    </lineage>
</organism>
<sequence length="112" mass="13134">MTENIDKTNVDSGLTIKFSDEDDKPVWEEIQKVIFQEKETAKPKTYFLTGNILEKLKQRVNKKESIIGGKTYKVESYGQIFYRLKINAGTQERPDIHYVWAYKNVLDDPEED</sequence>
<keyword evidence="2" id="KW-1185">Reference proteome</keyword>
<comment type="caution">
    <text evidence="1">The sequence shown here is derived from an EMBL/GenBank/DDBJ whole genome shotgun (WGS) entry which is preliminary data.</text>
</comment>
<accession>A0ACA9R7R1</accession>
<dbReference type="Proteomes" id="UP000789920">
    <property type="component" value="Unassembled WGS sequence"/>
</dbReference>
<evidence type="ECO:0000313" key="1">
    <source>
        <dbReference type="EMBL" id="CAG8781116.1"/>
    </source>
</evidence>
<evidence type="ECO:0000313" key="2">
    <source>
        <dbReference type="Proteomes" id="UP000789920"/>
    </source>
</evidence>
<protein>
    <submittedName>
        <fullName evidence="1">1997_t:CDS:1</fullName>
    </submittedName>
</protein>
<dbReference type="EMBL" id="CAJVQC010045332">
    <property type="protein sequence ID" value="CAG8781116.1"/>
    <property type="molecule type" value="Genomic_DNA"/>
</dbReference>
<proteinExistence type="predicted"/>
<name>A0ACA9R7R1_9GLOM</name>